<dbReference type="InterPro" id="IPR032008">
    <property type="entry name" value="APD1-4_N"/>
</dbReference>
<dbReference type="GO" id="GO:0016567">
    <property type="term" value="P:protein ubiquitination"/>
    <property type="evidence" value="ECO:0007669"/>
    <property type="project" value="TreeGrafter"/>
</dbReference>
<protein>
    <recommendedName>
        <fullName evidence="9">E3 ubiquitin-protein ligase APD1-4 middle domain-containing protein</fullName>
    </recommendedName>
</protein>
<feature type="domain" description="E3 ubiquitin-protein ligase APD1-4 middle" evidence="6">
    <location>
        <begin position="113"/>
        <end position="218"/>
    </location>
</feature>
<evidence type="ECO:0000259" key="5">
    <source>
        <dbReference type="Pfam" id="PF16040"/>
    </source>
</evidence>
<evidence type="ECO:0000256" key="1">
    <source>
        <dbReference type="ARBA" id="ARBA00022723"/>
    </source>
</evidence>
<keyword evidence="4" id="KW-1133">Transmembrane helix</keyword>
<dbReference type="PANTHER" id="PTHR46858:SF5">
    <property type="entry name" value="E3 UBIQUITIN-PROTEIN LIGASE APD1-RELATED"/>
    <property type="match status" value="1"/>
</dbReference>
<dbReference type="Proteomes" id="UP000029120">
    <property type="component" value="Chromosome 4"/>
</dbReference>
<dbReference type="PANTHER" id="PTHR46858">
    <property type="entry name" value="OS05G0521000 PROTEIN"/>
    <property type="match status" value="1"/>
</dbReference>
<evidence type="ECO:0000256" key="2">
    <source>
        <dbReference type="ARBA" id="ARBA00022771"/>
    </source>
</evidence>
<dbReference type="Gramene" id="KFK36716">
    <property type="protein sequence ID" value="KFK36716"/>
    <property type="gene ID" value="AALP_AA4G160300"/>
</dbReference>
<proteinExistence type="predicted"/>
<dbReference type="Pfam" id="PF16040">
    <property type="entry name" value="APD1-4_N"/>
    <property type="match status" value="1"/>
</dbReference>
<dbReference type="eggNOG" id="KOG4275">
    <property type="taxonomic scope" value="Eukaryota"/>
</dbReference>
<evidence type="ECO:0000259" key="6">
    <source>
        <dbReference type="Pfam" id="PF16041"/>
    </source>
</evidence>
<dbReference type="Pfam" id="PF16041">
    <property type="entry name" value="APD1-4_M"/>
    <property type="match status" value="1"/>
</dbReference>
<organism evidence="7 8">
    <name type="scientific">Arabis alpina</name>
    <name type="common">Alpine rock-cress</name>
    <dbReference type="NCBI Taxonomy" id="50452"/>
    <lineage>
        <taxon>Eukaryota</taxon>
        <taxon>Viridiplantae</taxon>
        <taxon>Streptophyta</taxon>
        <taxon>Embryophyta</taxon>
        <taxon>Tracheophyta</taxon>
        <taxon>Spermatophyta</taxon>
        <taxon>Magnoliopsida</taxon>
        <taxon>eudicotyledons</taxon>
        <taxon>Gunneridae</taxon>
        <taxon>Pentapetalae</taxon>
        <taxon>rosids</taxon>
        <taxon>malvids</taxon>
        <taxon>Brassicales</taxon>
        <taxon>Brassicaceae</taxon>
        <taxon>Arabideae</taxon>
        <taxon>Arabis</taxon>
    </lineage>
</organism>
<accession>A0A087H3L4</accession>
<evidence type="ECO:0000256" key="4">
    <source>
        <dbReference type="SAM" id="Phobius"/>
    </source>
</evidence>
<dbReference type="InterPro" id="IPR032010">
    <property type="entry name" value="APD1-4_M"/>
</dbReference>
<evidence type="ECO:0000313" key="7">
    <source>
        <dbReference type="EMBL" id="KFK36716.1"/>
    </source>
</evidence>
<dbReference type="GO" id="GO:0061630">
    <property type="term" value="F:ubiquitin protein ligase activity"/>
    <property type="evidence" value="ECO:0007669"/>
    <property type="project" value="TreeGrafter"/>
</dbReference>
<gene>
    <name evidence="7" type="ordered locus">AALP_Aa4g160300</name>
</gene>
<dbReference type="GO" id="GO:0009705">
    <property type="term" value="C:plant-type vacuole membrane"/>
    <property type="evidence" value="ECO:0007669"/>
    <property type="project" value="TreeGrafter"/>
</dbReference>
<name>A0A087H3L4_ARAAL</name>
<keyword evidence="1" id="KW-0479">Metal-binding</keyword>
<keyword evidence="2" id="KW-0863">Zinc-finger</keyword>
<keyword evidence="3" id="KW-0862">Zinc</keyword>
<feature type="transmembrane region" description="Helical" evidence="4">
    <location>
        <begin position="202"/>
        <end position="220"/>
    </location>
</feature>
<dbReference type="OMA" id="VEGWYIR"/>
<evidence type="ECO:0008006" key="9">
    <source>
        <dbReference type="Google" id="ProtNLM"/>
    </source>
</evidence>
<evidence type="ECO:0000256" key="3">
    <source>
        <dbReference type="ARBA" id="ARBA00022833"/>
    </source>
</evidence>
<evidence type="ECO:0000313" key="8">
    <source>
        <dbReference type="Proteomes" id="UP000029120"/>
    </source>
</evidence>
<dbReference type="OrthoDB" id="3045089at2759"/>
<dbReference type="AlphaFoldDB" id="A0A087H3L4"/>
<feature type="domain" description="E3 ubiquitin-protein ligase APD1-4 N-terminal" evidence="5">
    <location>
        <begin position="21"/>
        <end position="81"/>
    </location>
</feature>
<keyword evidence="4" id="KW-0812">Transmembrane</keyword>
<dbReference type="EMBL" id="CM002872">
    <property type="protein sequence ID" value="KFK36716.1"/>
    <property type="molecule type" value="Genomic_DNA"/>
</dbReference>
<reference evidence="8" key="1">
    <citation type="journal article" date="2015" name="Nat. Plants">
        <title>Genome expansion of Arabis alpina linked with retrotransposition and reduced symmetric DNA methylation.</title>
        <authorList>
            <person name="Willing E.M."/>
            <person name="Rawat V."/>
            <person name="Mandakova T."/>
            <person name="Maumus F."/>
            <person name="James G.V."/>
            <person name="Nordstroem K.J."/>
            <person name="Becker C."/>
            <person name="Warthmann N."/>
            <person name="Chica C."/>
            <person name="Szarzynska B."/>
            <person name="Zytnicki M."/>
            <person name="Albani M.C."/>
            <person name="Kiefer C."/>
            <person name="Bergonzi S."/>
            <person name="Castaings L."/>
            <person name="Mateos J.L."/>
            <person name="Berns M.C."/>
            <person name="Bujdoso N."/>
            <person name="Piofczyk T."/>
            <person name="de Lorenzo L."/>
            <person name="Barrero-Sicilia C."/>
            <person name="Mateos I."/>
            <person name="Piednoel M."/>
            <person name="Hagmann J."/>
            <person name="Chen-Min-Tao R."/>
            <person name="Iglesias-Fernandez R."/>
            <person name="Schuster S.C."/>
            <person name="Alonso-Blanco C."/>
            <person name="Roudier F."/>
            <person name="Carbonero P."/>
            <person name="Paz-Ares J."/>
            <person name="Davis S.J."/>
            <person name="Pecinka A."/>
            <person name="Quesneville H."/>
            <person name="Colot V."/>
            <person name="Lysak M.A."/>
            <person name="Weigel D."/>
            <person name="Coupland G."/>
            <person name="Schneeberger K."/>
        </authorList>
    </citation>
    <scope>NUCLEOTIDE SEQUENCE [LARGE SCALE GENOMIC DNA]</scope>
    <source>
        <strain evidence="8">cv. Pajares</strain>
    </source>
</reference>
<sequence length="290" mass="32617">MTLLPTDFQVKELDDSRSGLELFGFYKSPPLDVIVNWSESRLLSISPRSFKGWPYYLNNGATLNISYSIKSEGSSALLIVDQVLRHFSDSLFEQPLYQKNALSWNLIRGTGVIELKISEASTYFVSLYNFNIRDVKVELDIDVKAVLYDTKQSFYKCNFSNGNCTYNTMSLLGNSFVLTSPALKHGAPVEGWYIRFSYQPRWIGYVIGTGLVICFTLVAIKLWKMLFTCLTVDDSMSSQRRRLLANKDDDGSSMGSSLAGDDADLEEFMGNEGLQKLVVVVQSVEGSSRR</sequence>
<dbReference type="GO" id="GO:0005768">
    <property type="term" value="C:endosome"/>
    <property type="evidence" value="ECO:0007669"/>
    <property type="project" value="TreeGrafter"/>
</dbReference>
<keyword evidence="8" id="KW-1185">Reference proteome</keyword>
<keyword evidence="4" id="KW-0472">Membrane</keyword>
<dbReference type="GO" id="GO:0008270">
    <property type="term" value="F:zinc ion binding"/>
    <property type="evidence" value="ECO:0007669"/>
    <property type="project" value="UniProtKB-KW"/>
</dbReference>